<evidence type="ECO:0000313" key="1">
    <source>
        <dbReference type="EMBL" id="JAI00313.1"/>
    </source>
</evidence>
<proteinExistence type="predicted"/>
<protein>
    <submittedName>
        <fullName evidence="1">Uncharacterized protein</fullName>
    </submittedName>
</protein>
<sequence>MVIKKVTGVWGPKTTSFVTGISPG</sequence>
<dbReference type="AlphaFoldDB" id="A0A0E9XC54"/>
<dbReference type="EMBL" id="GBXM01008265">
    <property type="protein sequence ID" value="JAI00313.1"/>
    <property type="molecule type" value="Transcribed_RNA"/>
</dbReference>
<reference evidence="1" key="1">
    <citation type="submission" date="2014-11" db="EMBL/GenBank/DDBJ databases">
        <authorList>
            <person name="Amaro Gonzalez C."/>
        </authorList>
    </citation>
    <scope>NUCLEOTIDE SEQUENCE</scope>
</reference>
<accession>A0A0E9XC54</accession>
<reference evidence="1" key="2">
    <citation type="journal article" date="2015" name="Fish Shellfish Immunol.">
        <title>Early steps in the European eel (Anguilla anguilla)-Vibrio vulnificus interaction in the gills: Role of the RtxA13 toxin.</title>
        <authorList>
            <person name="Callol A."/>
            <person name="Pajuelo D."/>
            <person name="Ebbesson L."/>
            <person name="Teles M."/>
            <person name="MacKenzie S."/>
            <person name="Amaro C."/>
        </authorList>
    </citation>
    <scope>NUCLEOTIDE SEQUENCE</scope>
</reference>
<organism evidence="1">
    <name type="scientific">Anguilla anguilla</name>
    <name type="common">European freshwater eel</name>
    <name type="synonym">Muraena anguilla</name>
    <dbReference type="NCBI Taxonomy" id="7936"/>
    <lineage>
        <taxon>Eukaryota</taxon>
        <taxon>Metazoa</taxon>
        <taxon>Chordata</taxon>
        <taxon>Craniata</taxon>
        <taxon>Vertebrata</taxon>
        <taxon>Euteleostomi</taxon>
        <taxon>Actinopterygii</taxon>
        <taxon>Neopterygii</taxon>
        <taxon>Teleostei</taxon>
        <taxon>Anguilliformes</taxon>
        <taxon>Anguillidae</taxon>
        <taxon>Anguilla</taxon>
    </lineage>
</organism>
<name>A0A0E9XC54_ANGAN</name>